<dbReference type="Proteomes" id="UP000003900">
    <property type="component" value="Unassembled WGS sequence"/>
</dbReference>
<proteinExistence type="predicted"/>
<keyword evidence="2" id="KW-1185">Reference proteome</keyword>
<accession>H3S940</accession>
<protein>
    <submittedName>
        <fullName evidence="1">Uncharacterized protein</fullName>
    </submittedName>
</protein>
<sequence>MFEFNGWAVLRYHTHDTDSMKQEKQLNKLIHYISEIDTEEVVTFKSRNGLDSLLMSGLHNHRKNYVVGIFEKIAEIMPGSYGLLYIHDDEDQSKNHDNTNHFVVWKLVRGKLTGQQDHYLSPYIPTVEDPFDETRND</sequence>
<dbReference type="InterPro" id="IPR028965">
    <property type="entry name" value="Imm7"/>
</dbReference>
<reference evidence="1 2" key="1">
    <citation type="journal article" date="2012" name="J. Bacteriol.">
        <title>Genome Sequence of the Pattern-Forming Social Bacterium Paenibacillus dendritiformis C454 Chiral Morphotype.</title>
        <authorList>
            <person name="Sirota-Madi A."/>
            <person name="Olender T."/>
            <person name="Helman Y."/>
            <person name="Brainis I."/>
            <person name="Finkelshtein A."/>
            <person name="Roth D."/>
            <person name="Hagai E."/>
            <person name="Leshkowitz D."/>
            <person name="Brodsky L."/>
            <person name="Galatenko V."/>
            <person name="Nikolaev V."/>
            <person name="Gutnick D.L."/>
            <person name="Lancet D."/>
            <person name="Ben-Jacob E."/>
        </authorList>
    </citation>
    <scope>NUCLEOTIDE SEQUENCE [LARGE SCALE GENOMIC DNA]</scope>
    <source>
        <strain evidence="1 2">C454</strain>
    </source>
</reference>
<comment type="caution">
    <text evidence="1">The sequence shown here is derived from an EMBL/GenBank/DDBJ whole genome shotgun (WGS) entry which is preliminary data.</text>
</comment>
<dbReference type="OrthoDB" id="4557988at2"/>
<dbReference type="Pfam" id="PF15585">
    <property type="entry name" value="Imm7"/>
    <property type="match status" value="1"/>
</dbReference>
<dbReference type="EMBL" id="AHKH01000001">
    <property type="protein sequence ID" value="EHQ64288.1"/>
    <property type="molecule type" value="Genomic_DNA"/>
</dbReference>
<dbReference type="AlphaFoldDB" id="H3S940"/>
<dbReference type="STRING" id="1131935.PDENDC454_00200"/>
<evidence type="ECO:0000313" key="2">
    <source>
        <dbReference type="Proteomes" id="UP000003900"/>
    </source>
</evidence>
<name>H3S940_9BACL</name>
<gene>
    <name evidence="1" type="ORF">PDENDC454_00200</name>
</gene>
<dbReference type="RefSeq" id="WP_006674552.1">
    <property type="nucleotide sequence ID" value="NZ_AHKH01000001.1"/>
</dbReference>
<organism evidence="1 2">
    <name type="scientific">Paenibacillus dendritiformis C454</name>
    <dbReference type="NCBI Taxonomy" id="1131935"/>
    <lineage>
        <taxon>Bacteria</taxon>
        <taxon>Bacillati</taxon>
        <taxon>Bacillota</taxon>
        <taxon>Bacilli</taxon>
        <taxon>Bacillales</taxon>
        <taxon>Paenibacillaceae</taxon>
        <taxon>Paenibacillus</taxon>
    </lineage>
</organism>
<evidence type="ECO:0000313" key="1">
    <source>
        <dbReference type="EMBL" id="EHQ64288.1"/>
    </source>
</evidence>